<proteinExistence type="predicted"/>
<evidence type="ECO:0000313" key="2">
    <source>
        <dbReference type="EMBL" id="KIU16368.1"/>
    </source>
</evidence>
<protein>
    <recommendedName>
        <fullName evidence="1">DUF732 domain-containing protein</fullName>
    </recommendedName>
</protein>
<feature type="domain" description="DUF732" evidence="1">
    <location>
        <begin position="39"/>
        <end position="106"/>
    </location>
</feature>
<accession>A0A0D1J406</accession>
<sequence length="110" mass="10922">MSSRGFVVRVASAVLVAGAAFGISAGTASAWPIPITPEQQRFINQARAAGFPGDDDAVLQAGLRACQLLMTGSGTQGATDGIVGETGADPGPAAALVRRAHGTLCTSARG</sequence>
<keyword evidence="3" id="KW-1185">Reference proteome</keyword>
<dbReference type="OrthoDB" id="4627526at2"/>
<organism evidence="2 3">
    <name type="scientific">Mycolicibacterium llatzerense</name>
    <dbReference type="NCBI Taxonomy" id="280871"/>
    <lineage>
        <taxon>Bacteria</taxon>
        <taxon>Bacillati</taxon>
        <taxon>Actinomycetota</taxon>
        <taxon>Actinomycetes</taxon>
        <taxon>Mycobacteriales</taxon>
        <taxon>Mycobacteriaceae</taxon>
        <taxon>Mycolicibacterium</taxon>
    </lineage>
</organism>
<reference evidence="2 3" key="1">
    <citation type="submission" date="2015-01" db="EMBL/GenBank/DDBJ databases">
        <title>Genome sequence of Mycobacterium llatzerense and Mycobacterium immunogenum recovered from brain abscess.</title>
        <authorList>
            <person name="Greninger A.L."/>
            <person name="Langelier C."/>
            <person name="Cunningham G."/>
            <person name="Chiu C.Y."/>
            <person name="Miller S."/>
        </authorList>
    </citation>
    <scope>NUCLEOTIDE SEQUENCE [LARGE SCALE GENOMIC DNA]</scope>
    <source>
        <strain evidence="2 3">CLUC14</strain>
    </source>
</reference>
<name>A0A0D1J406_9MYCO</name>
<dbReference type="AlphaFoldDB" id="A0A0D1J406"/>
<evidence type="ECO:0000313" key="3">
    <source>
        <dbReference type="Proteomes" id="UP000032221"/>
    </source>
</evidence>
<comment type="caution">
    <text evidence="2">The sequence shown here is derived from an EMBL/GenBank/DDBJ whole genome shotgun (WGS) entry which is preliminary data.</text>
</comment>
<dbReference type="EMBL" id="JXST01000018">
    <property type="protein sequence ID" value="KIU16368.1"/>
    <property type="molecule type" value="Genomic_DNA"/>
</dbReference>
<dbReference type="STRING" id="280871.TL10_14225"/>
<dbReference type="Pfam" id="PF05305">
    <property type="entry name" value="DUF732"/>
    <property type="match status" value="1"/>
</dbReference>
<gene>
    <name evidence="2" type="ORF">TL10_14225</name>
</gene>
<dbReference type="InterPro" id="IPR007969">
    <property type="entry name" value="DUF732"/>
</dbReference>
<dbReference type="Proteomes" id="UP000032221">
    <property type="component" value="Unassembled WGS sequence"/>
</dbReference>
<evidence type="ECO:0000259" key="1">
    <source>
        <dbReference type="Pfam" id="PF05305"/>
    </source>
</evidence>